<dbReference type="InterPro" id="IPR051829">
    <property type="entry name" value="Multiheme_Cytochr_ET"/>
</dbReference>
<reference evidence="2 3" key="1">
    <citation type="submission" date="2020-05" db="EMBL/GenBank/DDBJ databases">
        <title>The draft genome sequence of Maribacter arenosus CAU 1321.</title>
        <authorList>
            <person name="Mu L."/>
        </authorList>
    </citation>
    <scope>NUCLEOTIDE SEQUENCE [LARGE SCALE GENOMIC DNA]</scope>
    <source>
        <strain evidence="2 3">CAU 1321</strain>
    </source>
</reference>
<dbReference type="SUPFAM" id="SSF48695">
    <property type="entry name" value="Multiheme cytochromes"/>
    <property type="match status" value="2"/>
</dbReference>
<proteinExistence type="predicted"/>
<name>A0ABR7VHW5_9FLAO</name>
<dbReference type="PANTHER" id="PTHR35038">
    <property type="entry name" value="DISSIMILATORY SULFITE REDUCTASE SIRA"/>
    <property type="match status" value="1"/>
</dbReference>
<keyword evidence="1" id="KW-0732">Signal</keyword>
<comment type="caution">
    <text evidence="2">The sequence shown here is derived from an EMBL/GenBank/DDBJ whole genome shotgun (WGS) entry which is preliminary data.</text>
</comment>
<accession>A0ABR7VHW5</accession>
<dbReference type="Proteomes" id="UP000598350">
    <property type="component" value="Unassembled WGS sequence"/>
</dbReference>
<dbReference type="RefSeq" id="WP_223198167.1">
    <property type="nucleotide sequence ID" value="NZ_JABTCG010000005.1"/>
</dbReference>
<sequence>QTSDPNHATSGFSTDCVTCHTTSPGWTPATINHDFFPLTQGHDLQDCTQCHTNGTYAGLSPECVSCHQSDYDQTSDPNHATSGFSTDCVTCHTTSPGWTPATINHDFFPLTQGHDLQDCTQCHTNGTYSGLSPECVSCHQDDYDQTNDPNHLAANFPTDCAACHTTNPGWTPAEFDHDGQYFPIYTGKHREGEVWNDCVECHANPTSYADFTCFTCHGLNETNNDHSDVNDYEYVSTACLQCHPDGNN</sequence>
<protein>
    <submittedName>
        <fullName evidence="2">Uncharacterized protein</fullName>
    </submittedName>
</protein>
<feature type="non-terminal residue" evidence="2">
    <location>
        <position position="1"/>
    </location>
</feature>
<gene>
    <name evidence="2" type="ORF">HPE63_13710</name>
</gene>
<evidence type="ECO:0000313" key="2">
    <source>
        <dbReference type="EMBL" id="MBD0851732.1"/>
    </source>
</evidence>
<evidence type="ECO:0000313" key="3">
    <source>
        <dbReference type="Proteomes" id="UP000598350"/>
    </source>
</evidence>
<dbReference type="EMBL" id="JABTCG010000005">
    <property type="protein sequence ID" value="MBD0851732.1"/>
    <property type="molecule type" value="Genomic_DNA"/>
</dbReference>
<organism evidence="2 3">
    <name type="scientific">Maribacter arenosus</name>
    <dbReference type="NCBI Taxonomy" id="1854708"/>
    <lineage>
        <taxon>Bacteria</taxon>
        <taxon>Pseudomonadati</taxon>
        <taxon>Bacteroidota</taxon>
        <taxon>Flavobacteriia</taxon>
        <taxon>Flavobacteriales</taxon>
        <taxon>Flavobacteriaceae</taxon>
        <taxon>Maribacter</taxon>
    </lineage>
</organism>
<evidence type="ECO:0000256" key="1">
    <source>
        <dbReference type="ARBA" id="ARBA00022729"/>
    </source>
</evidence>
<dbReference type="Gene3D" id="3.90.10.10">
    <property type="entry name" value="Cytochrome C3"/>
    <property type="match status" value="3"/>
</dbReference>
<keyword evidence="3" id="KW-1185">Reference proteome</keyword>
<dbReference type="InterPro" id="IPR036280">
    <property type="entry name" value="Multihaem_cyt_sf"/>
</dbReference>